<evidence type="ECO:0000259" key="1">
    <source>
        <dbReference type="Pfam" id="PF01261"/>
    </source>
</evidence>
<dbReference type="Pfam" id="PF01261">
    <property type="entry name" value="AP_endonuc_2"/>
    <property type="match status" value="1"/>
</dbReference>
<dbReference type="PANTHER" id="PTHR12110">
    <property type="entry name" value="HYDROXYPYRUVATE ISOMERASE"/>
    <property type="match status" value="1"/>
</dbReference>
<accession>A0A367F4D2</accession>
<organism evidence="2 3">
    <name type="scientific">Streptomyces reniochalinae</name>
    <dbReference type="NCBI Taxonomy" id="2250578"/>
    <lineage>
        <taxon>Bacteria</taxon>
        <taxon>Bacillati</taxon>
        <taxon>Actinomycetota</taxon>
        <taxon>Actinomycetes</taxon>
        <taxon>Kitasatosporales</taxon>
        <taxon>Streptomycetaceae</taxon>
        <taxon>Streptomyces</taxon>
    </lineage>
</organism>
<evidence type="ECO:0000313" key="3">
    <source>
        <dbReference type="Proteomes" id="UP000253507"/>
    </source>
</evidence>
<dbReference type="Proteomes" id="UP000253507">
    <property type="component" value="Unassembled WGS sequence"/>
</dbReference>
<keyword evidence="2" id="KW-0413">Isomerase</keyword>
<dbReference type="SUPFAM" id="SSF51658">
    <property type="entry name" value="Xylose isomerase-like"/>
    <property type="match status" value="1"/>
</dbReference>
<dbReference type="RefSeq" id="WP_114013597.1">
    <property type="nucleotide sequence ID" value="NZ_QOIM01000018.1"/>
</dbReference>
<dbReference type="AlphaFoldDB" id="A0A367F4D2"/>
<evidence type="ECO:0000313" key="2">
    <source>
        <dbReference type="EMBL" id="RCG25203.1"/>
    </source>
</evidence>
<keyword evidence="3" id="KW-1185">Reference proteome</keyword>
<gene>
    <name evidence="2" type="ORF">DQ392_01455</name>
</gene>
<sequence>MRVRTANAPVSYGIYSADEAPLGPDELLAAFRAAGYAGTDSGPLGYLGEGEVLARRLAAHGMGLAGGWADLRYGGERADFAADLRALDRALDTLTSVRVDDETFAPRPTLACPAHPRRFAAPGTPLDPALQLTEADWEAFAADVQTAADRCRARGLEPVFHPHLGTVVETPDETRGLLSRTDVSLCLDTGHWWLAGGDPAEAVAAWGTRIRQVHLKDADRQAHARVRRAGGDLWRVVAEGGFRALGEGEIDLAAVMAALRRVGYAGWLVVEQDAPPTGQRPDRIAAHQSANRRLLLEEGL</sequence>
<name>A0A367F4D2_9ACTN</name>
<reference evidence="2 3" key="1">
    <citation type="submission" date="2018-06" db="EMBL/GenBank/DDBJ databases">
        <title>Streptomyces reniochalinae sp. nov. and Streptomyces diacarnus sp. nov. from marine sponges.</title>
        <authorList>
            <person name="Li L."/>
        </authorList>
    </citation>
    <scope>NUCLEOTIDE SEQUENCE [LARGE SCALE GENOMIC DNA]</scope>
    <source>
        <strain evidence="2 3">LHW50302</strain>
    </source>
</reference>
<dbReference type="Gene3D" id="3.20.20.150">
    <property type="entry name" value="Divalent-metal-dependent TIM barrel enzymes"/>
    <property type="match status" value="1"/>
</dbReference>
<dbReference type="GO" id="GO:0016853">
    <property type="term" value="F:isomerase activity"/>
    <property type="evidence" value="ECO:0007669"/>
    <property type="project" value="UniProtKB-KW"/>
</dbReference>
<comment type="caution">
    <text evidence="2">The sequence shown here is derived from an EMBL/GenBank/DDBJ whole genome shotgun (WGS) entry which is preliminary data.</text>
</comment>
<protein>
    <submittedName>
        <fullName evidence="2">Xylose isomerase</fullName>
    </submittedName>
</protein>
<dbReference type="InterPro" id="IPR013022">
    <property type="entry name" value="Xyl_isomerase-like_TIM-brl"/>
</dbReference>
<dbReference type="EMBL" id="QOIM01000018">
    <property type="protein sequence ID" value="RCG25203.1"/>
    <property type="molecule type" value="Genomic_DNA"/>
</dbReference>
<feature type="domain" description="Xylose isomerase-like TIM barrel" evidence="1">
    <location>
        <begin position="127"/>
        <end position="280"/>
    </location>
</feature>
<dbReference type="InterPro" id="IPR050312">
    <property type="entry name" value="IolE/XylAMocC-like"/>
</dbReference>
<proteinExistence type="predicted"/>
<dbReference type="PANTHER" id="PTHR12110:SF41">
    <property type="entry name" value="INOSOSE DEHYDRATASE"/>
    <property type="match status" value="1"/>
</dbReference>
<dbReference type="OrthoDB" id="104997at2"/>
<dbReference type="InterPro" id="IPR036237">
    <property type="entry name" value="Xyl_isomerase-like_sf"/>
</dbReference>